<accession>A0AAN9FTX4</accession>
<dbReference type="Proteomes" id="UP001372338">
    <property type="component" value="Unassembled WGS sequence"/>
</dbReference>
<keyword evidence="2" id="KW-1185">Reference proteome</keyword>
<organism evidence="1 2">
    <name type="scientific">Crotalaria pallida</name>
    <name type="common">Smooth rattlebox</name>
    <name type="synonym">Crotalaria striata</name>
    <dbReference type="NCBI Taxonomy" id="3830"/>
    <lineage>
        <taxon>Eukaryota</taxon>
        <taxon>Viridiplantae</taxon>
        <taxon>Streptophyta</taxon>
        <taxon>Embryophyta</taxon>
        <taxon>Tracheophyta</taxon>
        <taxon>Spermatophyta</taxon>
        <taxon>Magnoliopsida</taxon>
        <taxon>eudicotyledons</taxon>
        <taxon>Gunneridae</taxon>
        <taxon>Pentapetalae</taxon>
        <taxon>rosids</taxon>
        <taxon>fabids</taxon>
        <taxon>Fabales</taxon>
        <taxon>Fabaceae</taxon>
        <taxon>Papilionoideae</taxon>
        <taxon>50 kb inversion clade</taxon>
        <taxon>genistoids sensu lato</taxon>
        <taxon>core genistoids</taxon>
        <taxon>Crotalarieae</taxon>
        <taxon>Crotalaria</taxon>
    </lineage>
</organism>
<dbReference type="AlphaFoldDB" id="A0AAN9FTX4"/>
<proteinExistence type="predicted"/>
<sequence>MSDIALLIAEEYERRAKIIQKASTGVVRDGEFNMVSSASLFALTLRLKERVLMEKRDLVKWICEPKSQIAIAASNSFFSA</sequence>
<gene>
    <name evidence="1" type="ORF">RIF29_08694</name>
</gene>
<protein>
    <submittedName>
        <fullName evidence="1">Uncharacterized protein</fullName>
    </submittedName>
</protein>
<reference evidence="1 2" key="1">
    <citation type="submission" date="2024-01" db="EMBL/GenBank/DDBJ databases">
        <title>The genomes of 5 underutilized Papilionoideae crops provide insights into root nodulation and disease resistanc.</title>
        <authorList>
            <person name="Yuan L."/>
        </authorList>
    </citation>
    <scope>NUCLEOTIDE SEQUENCE [LARGE SCALE GENOMIC DNA]</scope>
    <source>
        <strain evidence="1">ZHUSHIDOU_FW_LH</strain>
        <tissue evidence="1">Leaf</tissue>
    </source>
</reference>
<name>A0AAN9FTX4_CROPI</name>
<evidence type="ECO:0000313" key="1">
    <source>
        <dbReference type="EMBL" id="KAK7281046.1"/>
    </source>
</evidence>
<dbReference type="PANTHER" id="PTHR36067:SF1">
    <property type="entry name" value="EXPRESSED PROTEIN"/>
    <property type="match status" value="1"/>
</dbReference>
<comment type="caution">
    <text evidence="1">The sequence shown here is derived from an EMBL/GenBank/DDBJ whole genome shotgun (WGS) entry which is preliminary data.</text>
</comment>
<evidence type="ECO:0000313" key="2">
    <source>
        <dbReference type="Proteomes" id="UP001372338"/>
    </source>
</evidence>
<dbReference type="PANTHER" id="PTHR36067">
    <property type="entry name" value="EXPRESSED PROTEIN"/>
    <property type="match status" value="1"/>
</dbReference>
<dbReference type="EMBL" id="JAYWIO010000002">
    <property type="protein sequence ID" value="KAK7281046.1"/>
    <property type="molecule type" value="Genomic_DNA"/>
</dbReference>